<evidence type="ECO:0000256" key="8">
    <source>
        <dbReference type="SAM" id="Phobius"/>
    </source>
</evidence>
<evidence type="ECO:0000256" key="7">
    <source>
        <dbReference type="ARBA" id="ARBA00023136"/>
    </source>
</evidence>
<dbReference type="EMBL" id="PCSQ01000092">
    <property type="protein sequence ID" value="PIP52077.1"/>
    <property type="molecule type" value="Genomic_DNA"/>
</dbReference>
<dbReference type="GO" id="GO:0015031">
    <property type="term" value="P:protein transport"/>
    <property type="evidence" value="ECO:0007669"/>
    <property type="project" value="UniProtKB-KW"/>
</dbReference>
<keyword evidence="2" id="KW-0813">Transport</keyword>
<evidence type="ECO:0000256" key="5">
    <source>
        <dbReference type="ARBA" id="ARBA00022989"/>
    </source>
</evidence>
<dbReference type="AlphaFoldDB" id="A0A2H0B338"/>
<evidence type="ECO:0000256" key="3">
    <source>
        <dbReference type="ARBA" id="ARBA00022692"/>
    </source>
</evidence>
<name>A0A2H0B338_9BACT</name>
<evidence type="ECO:0000256" key="6">
    <source>
        <dbReference type="ARBA" id="ARBA00023010"/>
    </source>
</evidence>
<comment type="subcellular location">
    <subcellularLocation>
        <location evidence="1">Membrane</location>
        <topology evidence="1">Single-pass membrane protein</topology>
    </subcellularLocation>
</comment>
<gene>
    <name evidence="9" type="ORF">COX09_03530</name>
</gene>
<sequence>MFNNIGLGEIIVIALVLMLFFGGDKLPELARGIRNATREFRKALHDKS</sequence>
<keyword evidence="4" id="KW-0653">Protein transport</keyword>
<evidence type="ECO:0000256" key="2">
    <source>
        <dbReference type="ARBA" id="ARBA00022448"/>
    </source>
</evidence>
<keyword evidence="6" id="KW-0811">Translocation</keyword>
<keyword evidence="5 8" id="KW-1133">Transmembrane helix</keyword>
<dbReference type="InterPro" id="IPR003369">
    <property type="entry name" value="TatA/B/E"/>
</dbReference>
<dbReference type="GO" id="GO:0016020">
    <property type="term" value="C:membrane"/>
    <property type="evidence" value="ECO:0007669"/>
    <property type="project" value="UniProtKB-ARBA"/>
</dbReference>
<evidence type="ECO:0000313" key="10">
    <source>
        <dbReference type="Proteomes" id="UP000231081"/>
    </source>
</evidence>
<reference evidence="9 10" key="1">
    <citation type="submission" date="2017-09" db="EMBL/GenBank/DDBJ databases">
        <title>Depth-based differentiation of microbial function through sediment-hosted aquifers and enrichment of novel symbionts in the deep terrestrial subsurface.</title>
        <authorList>
            <person name="Probst A.J."/>
            <person name="Ladd B."/>
            <person name="Jarett J.K."/>
            <person name="Geller-Mcgrath D.E."/>
            <person name="Sieber C.M."/>
            <person name="Emerson J.B."/>
            <person name="Anantharaman K."/>
            <person name="Thomas B.C."/>
            <person name="Malmstrom R."/>
            <person name="Stieglmeier M."/>
            <person name="Klingl A."/>
            <person name="Woyke T."/>
            <person name="Ryan C.M."/>
            <person name="Banfield J.F."/>
        </authorList>
    </citation>
    <scope>NUCLEOTIDE SEQUENCE [LARGE SCALE GENOMIC DNA]</scope>
    <source>
        <strain evidence="9">CG23_combo_of_CG06-09_8_20_14_all_47_9</strain>
    </source>
</reference>
<dbReference type="PANTHER" id="PTHR42982:SF1">
    <property type="entry name" value="SEC-INDEPENDENT PROTEIN TRANSLOCASE PROTEIN TATA"/>
    <property type="match status" value="1"/>
</dbReference>
<evidence type="ECO:0000256" key="1">
    <source>
        <dbReference type="ARBA" id="ARBA00004167"/>
    </source>
</evidence>
<proteinExistence type="predicted"/>
<dbReference type="Proteomes" id="UP000231081">
    <property type="component" value="Unassembled WGS sequence"/>
</dbReference>
<protein>
    <submittedName>
        <fullName evidence="9">Twin-arginine translocase TatA/TatE family subunit</fullName>
    </submittedName>
</protein>
<feature type="transmembrane region" description="Helical" evidence="8">
    <location>
        <begin position="6"/>
        <end position="23"/>
    </location>
</feature>
<dbReference type="PANTHER" id="PTHR42982">
    <property type="entry name" value="SEC-INDEPENDENT PROTEIN TRANSLOCASE PROTEIN TATA"/>
    <property type="match status" value="1"/>
</dbReference>
<keyword evidence="7 8" id="KW-0472">Membrane</keyword>
<accession>A0A2H0B338</accession>
<keyword evidence="3 8" id="KW-0812">Transmembrane</keyword>
<dbReference type="Pfam" id="PF02416">
    <property type="entry name" value="TatA_B_E"/>
    <property type="match status" value="1"/>
</dbReference>
<dbReference type="Gene3D" id="1.20.5.3310">
    <property type="match status" value="1"/>
</dbReference>
<comment type="caution">
    <text evidence="9">The sequence shown here is derived from an EMBL/GenBank/DDBJ whole genome shotgun (WGS) entry which is preliminary data.</text>
</comment>
<organism evidence="9 10">
    <name type="scientific">Candidatus Beckwithbacteria bacterium CG23_combo_of_CG06-09_8_20_14_all_47_9</name>
    <dbReference type="NCBI Taxonomy" id="1974498"/>
    <lineage>
        <taxon>Bacteria</taxon>
        <taxon>Candidatus Beckwithiibacteriota</taxon>
    </lineage>
</organism>
<evidence type="ECO:0000313" key="9">
    <source>
        <dbReference type="EMBL" id="PIP52077.1"/>
    </source>
</evidence>
<evidence type="ECO:0000256" key="4">
    <source>
        <dbReference type="ARBA" id="ARBA00022927"/>
    </source>
</evidence>